<protein>
    <submittedName>
        <fullName evidence="7">Cation transport regulator-like protein</fullName>
    </submittedName>
</protein>
<evidence type="ECO:0000256" key="5">
    <source>
        <dbReference type="ARBA" id="ARBA00023239"/>
    </source>
</evidence>
<dbReference type="GO" id="GO:0061928">
    <property type="term" value="F:glutathione specific gamma-glutamylcyclotransferase activity"/>
    <property type="evidence" value="ECO:0000318"/>
    <property type="project" value="GO_Central"/>
</dbReference>
<gene>
    <name evidence="7" type="ORF">ZOSMA_182G00160</name>
</gene>
<dbReference type="OrthoDB" id="1933483at2759"/>
<dbReference type="PANTHER" id="PTHR12192">
    <property type="entry name" value="CATION TRANSPORT PROTEIN CHAC-RELATED"/>
    <property type="match status" value="1"/>
</dbReference>
<keyword evidence="4" id="KW-0963">Cytoplasm</keyword>
<keyword evidence="8" id="KW-1185">Reference proteome</keyword>
<evidence type="ECO:0000313" key="8">
    <source>
        <dbReference type="Proteomes" id="UP000036987"/>
    </source>
</evidence>
<comment type="similarity">
    <text evidence="3">Belongs to the gamma-glutamylcyclotransferase family.</text>
</comment>
<dbReference type="GO" id="GO:0006751">
    <property type="term" value="P:glutathione catabolic process"/>
    <property type="evidence" value="ECO:0000318"/>
    <property type="project" value="GO_Central"/>
</dbReference>
<dbReference type="Pfam" id="PF04752">
    <property type="entry name" value="ChaC"/>
    <property type="match status" value="1"/>
</dbReference>
<evidence type="ECO:0000256" key="6">
    <source>
        <dbReference type="SAM" id="MobiDB-lite"/>
    </source>
</evidence>
<dbReference type="PANTHER" id="PTHR12192:SF19">
    <property type="entry name" value="GAMMA-GLUTAMYLCYCLOTRANSFERASE 2-2"/>
    <property type="match status" value="1"/>
</dbReference>
<comment type="cofactor">
    <cofactor evidence="1">
        <name>Mn(2+)</name>
        <dbReference type="ChEBI" id="CHEBI:29035"/>
    </cofactor>
</comment>
<sequence>MHHVLISKTETSEEENPETLSNPEAGSVFLLFSLGRKELATMVLWVFGYGSLIWNPGFDFDQKILGYIKDYRRVFDLACIDHRGTPEHPARTLTVESKKGALCWGIAYCVRGGLEKERMAMEYLRMRECEYDLETYVDFYTDQDQEEDATGTPVVTRTLMFCSTPCKVSNKYYLGTAPLGEMATQIATAIGPCGNNREYLFNLEKALFRIGHEEDSITELANEVRKVMIRFKEKKMIGAHLALNSHLSPVPHILNTSETIVTTDSV</sequence>
<dbReference type="GO" id="GO:0005737">
    <property type="term" value="C:cytoplasm"/>
    <property type="evidence" value="ECO:0000318"/>
    <property type="project" value="GO_Central"/>
</dbReference>
<dbReference type="InterPro" id="IPR013024">
    <property type="entry name" value="GGCT-like"/>
</dbReference>
<dbReference type="InterPro" id="IPR006840">
    <property type="entry name" value="ChaC"/>
</dbReference>
<evidence type="ECO:0000313" key="7">
    <source>
        <dbReference type="EMBL" id="KMZ71326.1"/>
    </source>
</evidence>
<dbReference type="AlphaFoldDB" id="A0A0K9PQS9"/>
<comment type="subcellular location">
    <subcellularLocation>
        <location evidence="2">Cytoplasm</location>
    </subcellularLocation>
</comment>
<dbReference type="STRING" id="29655.A0A0K9PQS9"/>
<keyword evidence="5" id="KW-0456">Lyase</keyword>
<dbReference type="OMA" id="EVPAHFK"/>
<dbReference type="Gene3D" id="3.10.490.10">
    <property type="entry name" value="Gamma-glutamyl cyclotransferase-like"/>
    <property type="match status" value="1"/>
</dbReference>
<dbReference type="FunFam" id="3.10.490.10:FF:000002">
    <property type="entry name" value="Gamma-glutamylcyclotransferase"/>
    <property type="match status" value="1"/>
</dbReference>
<dbReference type="CDD" id="cd06661">
    <property type="entry name" value="GGCT_like"/>
    <property type="match status" value="1"/>
</dbReference>
<reference evidence="8" key="1">
    <citation type="journal article" date="2016" name="Nature">
        <title>The genome of the seagrass Zostera marina reveals angiosperm adaptation to the sea.</title>
        <authorList>
            <person name="Olsen J.L."/>
            <person name="Rouze P."/>
            <person name="Verhelst B."/>
            <person name="Lin Y.-C."/>
            <person name="Bayer T."/>
            <person name="Collen J."/>
            <person name="Dattolo E."/>
            <person name="De Paoli E."/>
            <person name="Dittami S."/>
            <person name="Maumus F."/>
            <person name="Michel G."/>
            <person name="Kersting A."/>
            <person name="Lauritano C."/>
            <person name="Lohaus R."/>
            <person name="Toepel M."/>
            <person name="Tonon T."/>
            <person name="Vanneste K."/>
            <person name="Amirebrahimi M."/>
            <person name="Brakel J."/>
            <person name="Bostroem C."/>
            <person name="Chovatia M."/>
            <person name="Grimwood J."/>
            <person name="Jenkins J.W."/>
            <person name="Jueterbock A."/>
            <person name="Mraz A."/>
            <person name="Stam W.T."/>
            <person name="Tice H."/>
            <person name="Bornberg-Bauer E."/>
            <person name="Green P.J."/>
            <person name="Pearson G.A."/>
            <person name="Procaccini G."/>
            <person name="Duarte C.M."/>
            <person name="Schmutz J."/>
            <person name="Reusch T.B.H."/>
            <person name="Van de Peer Y."/>
        </authorList>
    </citation>
    <scope>NUCLEOTIDE SEQUENCE [LARGE SCALE GENOMIC DNA]</scope>
    <source>
        <strain evidence="8">cv. Finnish</strain>
    </source>
</reference>
<evidence type="ECO:0000256" key="1">
    <source>
        <dbReference type="ARBA" id="ARBA00001936"/>
    </source>
</evidence>
<accession>A0A0K9PQS9</accession>
<evidence type="ECO:0000256" key="2">
    <source>
        <dbReference type="ARBA" id="ARBA00004496"/>
    </source>
</evidence>
<evidence type="ECO:0000256" key="4">
    <source>
        <dbReference type="ARBA" id="ARBA00022490"/>
    </source>
</evidence>
<dbReference type="Proteomes" id="UP000036987">
    <property type="component" value="Unassembled WGS sequence"/>
</dbReference>
<feature type="region of interest" description="Disordered" evidence="6">
    <location>
        <begin position="1"/>
        <end position="21"/>
    </location>
</feature>
<comment type="caution">
    <text evidence="7">The sequence shown here is derived from an EMBL/GenBank/DDBJ whole genome shotgun (WGS) entry which is preliminary data.</text>
</comment>
<organism evidence="7 8">
    <name type="scientific">Zostera marina</name>
    <name type="common">Eelgrass</name>
    <dbReference type="NCBI Taxonomy" id="29655"/>
    <lineage>
        <taxon>Eukaryota</taxon>
        <taxon>Viridiplantae</taxon>
        <taxon>Streptophyta</taxon>
        <taxon>Embryophyta</taxon>
        <taxon>Tracheophyta</taxon>
        <taxon>Spermatophyta</taxon>
        <taxon>Magnoliopsida</taxon>
        <taxon>Liliopsida</taxon>
        <taxon>Zosteraceae</taxon>
        <taxon>Zostera</taxon>
    </lineage>
</organism>
<dbReference type="EMBL" id="LFYR01000678">
    <property type="protein sequence ID" value="KMZ71326.1"/>
    <property type="molecule type" value="Genomic_DNA"/>
</dbReference>
<evidence type="ECO:0000256" key="3">
    <source>
        <dbReference type="ARBA" id="ARBA00008861"/>
    </source>
</evidence>
<name>A0A0K9PQS9_ZOSMR</name>
<proteinExistence type="inferred from homology"/>